<gene>
    <name evidence="1" type="ORF">J4Q44_G00347670</name>
</gene>
<reference evidence="1 2" key="1">
    <citation type="submission" date="2021-04" db="EMBL/GenBank/DDBJ databases">
        <authorList>
            <person name="De Guttry C."/>
            <person name="Zahm M."/>
            <person name="Klopp C."/>
            <person name="Cabau C."/>
            <person name="Louis A."/>
            <person name="Berthelot C."/>
            <person name="Parey E."/>
            <person name="Roest Crollius H."/>
            <person name="Montfort J."/>
            <person name="Robinson-Rechavi M."/>
            <person name="Bucao C."/>
            <person name="Bouchez O."/>
            <person name="Gislard M."/>
            <person name="Lluch J."/>
            <person name="Milhes M."/>
            <person name="Lampietro C."/>
            <person name="Lopez Roques C."/>
            <person name="Donnadieu C."/>
            <person name="Braasch I."/>
            <person name="Desvignes T."/>
            <person name="Postlethwait J."/>
            <person name="Bobe J."/>
            <person name="Wedekind C."/>
            <person name="Guiguen Y."/>
        </authorList>
    </citation>
    <scope>NUCLEOTIDE SEQUENCE [LARGE SCALE GENOMIC DNA]</scope>
    <source>
        <strain evidence="1">Cs_M1</strain>
        <tissue evidence="1">Blood</tissue>
    </source>
</reference>
<evidence type="ECO:0000313" key="1">
    <source>
        <dbReference type="EMBL" id="KAK6295541.1"/>
    </source>
</evidence>
<proteinExistence type="predicted"/>
<dbReference type="EMBL" id="JAGTTL010000034">
    <property type="protein sequence ID" value="KAK6295541.1"/>
    <property type="molecule type" value="Genomic_DNA"/>
</dbReference>
<evidence type="ECO:0000313" key="2">
    <source>
        <dbReference type="Proteomes" id="UP001356427"/>
    </source>
</evidence>
<sequence>MVACLRELFCARQLSCQVPQCQVLMFSWKMQLSPYMITSCVLIQVSISMNLELSPLSLSENAFGIMAARMRILGCLIECTPEKAKGMCGPPQLPVRHG</sequence>
<keyword evidence="2" id="KW-1185">Reference proteome</keyword>
<comment type="caution">
    <text evidence="1">The sequence shown here is derived from an EMBL/GenBank/DDBJ whole genome shotgun (WGS) entry which is preliminary data.</text>
</comment>
<accession>A0AAN8KZG8</accession>
<name>A0AAN8KZG8_9TELE</name>
<dbReference type="AlphaFoldDB" id="A0AAN8KZG8"/>
<organism evidence="1 2">
    <name type="scientific">Coregonus suidteri</name>
    <dbReference type="NCBI Taxonomy" id="861788"/>
    <lineage>
        <taxon>Eukaryota</taxon>
        <taxon>Metazoa</taxon>
        <taxon>Chordata</taxon>
        <taxon>Craniata</taxon>
        <taxon>Vertebrata</taxon>
        <taxon>Euteleostomi</taxon>
        <taxon>Actinopterygii</taxon>
        <taxon>Neopterygii</taxon>
        <taxon>Teleostei</taxon>
        <taxon>Protacanthopterygii</taxon>
        <taxon>Salmoniformes</taxon>
        <taxon>Salmonidae</taxon>
        <taxon>Coregoninae</taxon>
        <taxon>Coregonus</taxon>
    </lineage>
</organism>
<protein>
    <submittedName>
        <fullName evidence="1">Uncharacterized protein</fullName>
    </submittedName>
</protein>
<dbReference type="Proteomes" id="UP001356427">
    <property type="component" value="Unassembled WGS sequence"/>
</dbReference>